<organism evidence="3 4">
    <name type="scientific">Helobdella robusta</name>
    <name type="common">Californian leech</name>
    <dbReference type="NCBI Taxonomy" id="6412"/>
    <lineage>
        <taxon>Eukaryota</taxon>
        <taxon>Metazoa</taxon>
        <taxon>Spiralia</taxon>
        <taxon>Lophotrochozoa</taxon>
        <taxon>Annelida</taxon>
        <taxon>Clitellata</taxon>
        <taxon>Hirudinea</taxon>
        <taxon>Rhynchobdellida</taxon>
        <taxon>Glossiphoniidae</taxon>
        <taxon>Helobdella</taxon>
    </lineage>
</organism>
<dbReference type="AlphaFoldDB" id="T1FF16"/>
<evidence type="ECO:0000313" key="2">
    <source>
        <dbReference type="EMBL" id="ESN95110.1"/>
    </source>
</evidence>
<dbReference type="EMBL" id="AMQM01006920">
    <property type="status" value="NOT_ANNOTATED_CDS"/>
    <property type="molecule type" value="Genomic_DNA"/>
</dbReference>
<gene>
    <name evidence="3" type="primary">20207415</name>
    <name evidence="2" type="ORF">HELRODRAFT_179699</name>
</gene>
<feature type="compositionally biased region" description="Acidic residues" evidence="1">
    <location>
        <begin position="8"/>
        <end position="17"/>
    </location>
</feature>
<dbReference type="GeneID" id="20207415"/>
<dbReference type="InParanoid" id="T1FF16"/>
<name>T1FF16_HELRO</name>
<feature type="region of interest" description="Disordered" evidence="1">
    <location>
        <begin position="1"/>
        <end position="54"/>
    </location>
</feature>
<proteinExistence type="predicted"/>
<reference evidence="2 4" key="2">
    <citation type="journal article" date="2013" name="Nature">
        <title>Insights into bilaterian evolution from three spiralian genomes.</title>
        <authorList>
            <person name="Simakov O."/>
            <person name="Marletaz F."/>
            <person name="Cho S.J."/>
            <person name="Edsinger-Gonzales E."/>
            <person name="Havlak P."/>
            <person name="Hellsten U."/>
            <person name="Kuo D.H."/>
            <person name="Larsson T."/>
            <person name="Lv J."/>
            <person name="Arendt D."/>
            <person name="Savage R."/>
            <person name="Osoegawa K."/>
            <person name="de Jong P."/>
            <person name="Grimwood J."/>
            <person name="Chapman J.A."/>
            <person name="Shapiro H."/>
            <person name="Aerts A."/>
            <person name="Otillar R.P."/>
            <person name="Terry A.Y."/>
            <person name="Boore J.L."/>
            <person name="Grigoriev I.V."/>
            <person name="Lindberg D.R."/>
            <person name="Seaver E.C."/>
            <person name="Weisblat D.A."/>
            <person name="Putnam N.H."/>
            <person name="Rokhsar D.S."/>
        </authorList>
    </citation>
    <scope>NUCLEOTIDE SEQUENCE</scope>
</reference>
<evidence type="ECO:0000256" key="1">
    <source>
        <dbReference type="SAM" id="MobiDB-lite"/>
    </source>
</evidence>
<reference evidence="4" key="1">
    <citation type="submission" date="2012-12" db="EMBL/GenBank/DDBJ databases">
        <authorList>
            <person name="Hellsten U."/>
            <person name="Grimwood J."/>
            <person name="Chapman J.A."/>
            <person name="Shapiro H."/>
            <person name="Aerts A."/>
            <person name="Otillar R.P."/>
            <person name="Terry A.Y."/>
            <person name="Boore J.L."/>
            <person name="Simakov O."/>
            <person name="Marletaz F."/>
            <person name="Cho S.-J."/>
            <person name="Edsinger-Gonzales E."/>
            <person name="Havlak P."/>
            <person name="Kuo D.-H."/>
            <person name="Larsson T."/>
            <person name="Lv J."/>
            <person name="Arendt D."/>
            <person name="Savage R."/>
            <person name="Osoegawa K."/>
            <person name="de Jong P."/>
            <person name="Lindberg D.R."/>
            <person name="Seaver E.C."/>
            <person name="Weisblat D.A."/>
            <person name="Putnam N.H."/>
            <person name="Grigoriev I.V."/>
            <person name="Rokhsar D.S."/>
        </authorList>
    </citation>
    <scope>NUCLEOTIDE SEQUENCE</scope>
</reference>
<accession>T1FF16</accession>
<dbReference type="KEGG" id="hro:HELRODRAFT_179699"/>
<dbReference type="RefSeq" id="XP_009026760.1">
    <property type="nucleotide sequence ID" value="XM_009028512.1"/>
</dbReference>
<dbReference type="HOGENOM" id="CLU_1961984_0_0_1"/>
<reference evidence="3" key="3">
    <citation type="submission" date="2015-06" db="UniProtKB">
        <authorList>
            <consortium name="EnsemblMetazoa"/>
        </authorList>
    </citation>
    <scope>IDENTIFICATION</scope>
</reference>
<dbReference type="EMBL" id="KB097542">
    <property type="protein sequence ID" value="ESN95110.1"/>
    <property type="molecule type" value="Genomic_DNA"/>
</dbReference>
<evidence type="ECO:0000313" key="3">
    <source>
        <dbReference type="EnsemblMetazoa" id="HelroP179699"/>
    </source>
</evidence>
<dbReference type="CTD" id="20207415"/>
<dbReference type="EnsemblMetazoa" id="HelroT179699">
    <property type="protein sequence ID" value="HelroP179699"/>
    <property type="gene ID" value="HelroG179699"/>
</dbReference>
<protein>
    <submittedName>
        <fullName evidence="2 3">Uncharacterized protein</fullName>
    </submittedName>
</protein>
<evidence type="ECO:0000313" key="4">
    <source>
        <dbReference type="Proteomes" id="UP000015101"/>
    </source>
</evidence>
<sequence>MKRGNDNDAGDDLSFDDDVPRKDGFWKKNHRRRMPVTSVPNTNNNNIPEALKRREEPKTFLTTLLPGLNNVEFVSVRSPKIFRIDDKIRSIKRDFEERLDALEQIQPDTKGRVESPREISNLADQIID</sequence>
<keyword evidence="4" id="KW-1185">Reference proteome</keyword>
<dbReference type="Proteomes" id="UP000015101">
    <property type="component" value="Unassembled WGS sequence"/>
</dbReference>